<protein>
    <submittedName>
        <fullName evidence="2">Uncharacterized protein</fullName>
    </submittedName>
</protein>
<gene>
    <name evidence="2" type="ORF">AVDCRST_MAG64-60</name>
</gene>
<feature type="compositionally biased region" description="Basic and acidic residues" evidence="1">
    <location>
        <begin position="229"/>
        <end position="247"/>
    </location>
</feature>
<reference evidence="2" key="1">
    <citation type="submission" date="2020-02" db="EMBL/GenBank/DDBJ databases">
        <authorList>
            <person name="Meier V. D."/>
        </authorList>
    </citation>
    <scope>NUCLEOTIDE SEQUENCE</scope>
    <source>
        <strain evidence="2">AVDCRST_MAG64</strain>
    </source>
</reference>
<feature type="compositionally biased region" description="Basic residues" evidence="1">
    <location>
        <begin position="1"/>
        <end position="22"/>
    </location>
</feature>
<evidence type="ECO:0000313" key="2">
    <source>
        <dbReference type="EMBL" id="CAA9372918.1"/>
    </source>
</evidence>
<feature type="compositionally biased region" description="Basic and acidic residues" evidence="1">
    <location>
        <begin position="195"/>
        <end position="204"/>
    </location>
</feature>
<name>A0A6J4N253_9BACT</name>
<feature type="compositionally biased region" description="Basic and acidic residues" evidence="1">
    <location>
        <begin position="24"/>
        <end position="44"/>
    </location>
</feature>
<dbReference type="AlphaFoldDB" id="A0A6J4N253"/>
<dbReference type="EMBL" id="CADCUQ010000020">
    <property type="protein sequence ID" value="CAA9372918.1"/>
    <property type="molecule type" value="Genomic_DNA"/>
</dbReference>
<proteinExistence type="predicted"/>
<evidence type="ECO:0000256" key="1">
    <source>
        <dbReference type="SAM" id="MobiDB-lite"/>
    </source>
</evidence>
<organism evidence="2">
    <name type="scientific">uncultured Phycisphaerae bacterium</name>
    <dbReference type="NCBI Taxonomy" id="904963"/>
    <lineage>
        <taxon>Bacteria</taxon>
        <taxon>Pseudomonadati</taxon>
        <taxon>Planctomycetota</taxon>
        <taxon>Phycisphaerae</taxon>
        <taxon>environmental samples</taxon>
    </lineage>
</organism>
<feature type="compositionally biased region" description="Basic and acidic residues" evidence="1">
    <location>
        <begin position="149"/>
        <end position="161"/>
    </location>
</feature>
<feature type="compositionally biased region" description="Low complexity" evidence="1">
    <location>
        <begin position="85"/>
        <end position="96"/>
    </location>
</feature>
<feature type="region of interest" description="Disordered" evidence="1">
    <location>
        <begin position="1"/>
        <end position="307"/>
    </location>
</feature>
<sequence>PGRARGRRGAAVRPARPRHLHPVHAGDRQGRKPDHPLHAARPDDPLPAGGRRPGPAGRRPVHVPVPARHLRHRAGHRDLPVAQQRRPGAGPVRVPRFAPARDRSGPVGGHPGERRLDPGPRAGRPAAVPARPDHRPRRRPDRPIAAVLRRRDLGLLAHADRQPGVLRRPRHADAAGPVRRQPGGEPGGRAAADLVARRGGDGRRHAGRVQPAGRLDAVAVGPPGRRPAARADRPGRRQDARGHRPDGARVLGRAEAAGLPGRAGPNRVGGAARDPDRRRGRRLPLGVPGDERDRNGPDPPAAAPTQV</sequence>
<feature type="compositionally biased region" description="Low complexity" evidence="1">
    <location>
        <begin position="46"/>
        <end position="67"/>
    </location>
</feature>
<feature type="compositionally biased region" description="Pro residues" evidence="1">
    <location>
        <begin position="297"/>
        <end position="307"/>
    </location>
</feature>
<feature type="non-terminal residue" evidence="2">
    <location>
        <position position="307"/>
    </location>
</feature>
<feature type="compositionally biased region" description="Low complexity" evidence="1">
    <location>
        <begin position="119"/>
        <end position="130"/>
    </location>
</feature>
<feature type="non-terminal residue" evidence="2">
    <location>
        <position position="1"/>
    </location>
</feature>
<accession>A0A6J4N253</accession>